<dbReference type="AlphaFoldDB" id="A0A7J6EMG7"/>
<sequence>MKTLGYEYERPRKFQMNNGEKQWLEIETLSVSIMSIISDEILLEILLRVSDFRRLVECASVCKRWYSIIFSFHDYFKHRFIHYHHQKRLNNSPTSPSPSRSLPFTLLFRNSCDVAEDLQNVSKVSSFSFDYFSERSKIFHYGEKSALECMRWCDIKGGDAYDYIWSSFDDLLLVERSLRKLYVCNPFTKQHIAIPISPNATHKLYRYALGVLRDFDEPIIKYKVVKVSTKENDVEYLESSYLIHLAIFCSETGQWSHSSFKSPVALNRWHFQTNAVGNNGVVYWLYGSWTNGGCKGCLSDCNLNSKVHVGVVRGKLRITQFNWCKSTHLYEFMAWELVDKDEVRSWNLVHYHDEMMMGFQCGSVNSLPFTMIAFHSDDGNVFFFQRFNDNLTSNNIEIFQGRILGKNRIHIEFLCRLPPTSPMNMRVVSLIHPAWPTQIPYLRCYHRPSNNMNYRDHQDMITYTT</sequence>
<dbReference type="InterPro" id="IPR055290">
    <property type="entry name" value="At3g26010-like"/>
</dbReference>
<evidence type="ECO:0000313" key="3">
    <source>
        <dbReference type="Proteomes" id="UP000525078"/>
    </source>
</evidence>
<dbReference type="Gene3D" id="1.20.1280.50">
    <property type="match status" value="1"/>
</dbReference>
<dbReference type="SMART" id="SM00256">
    <property type="entry name" value="FBOX"/>
    <property type="match status" value="1"/>
</dbReference>
<dbReference type="InterPro" id="IPR001810">
    <property type="entry name" value="F-box_dom"/>
</dbReference>
<dbReference type="InterPro" id="IPR056592">
    <property type="entry name" value="Beta-prop_At3g26010-like"/>
</dbReference>
<dbReference type="Pfam" id="PF12937">
    <property type="entry name" value="F-box-like"/>
    <property type="match status" value="1"/>
</dbReference>
<reference evidence="2 3" key="1">
    <citation type="journal article" date="2020" name="bioRxiv">
        <title>Sequence and annotation of 42 cannabis genomes reveals extensive copy number variation in cannabinoid synthesis and pathogen resistance genes.</title>
        <authorList>
            <person name="Mckernan K.J."/>
            <person name="Helbert Y."/>
            <person name="Kane L.T."/>
            <person name="Ebling H."/>
            <person name="Zhang L."/>
            <person name="Liu B."/>
            <person name="Eaton Z."/>
            <person name="Mclaughlin S."/>
            <person name="Kingan S."/>
            <person name="Baybayan P."/>
            <person name="Concepcion G."/>
            <person name="Jordan M."/>
            <person name="Riva A."/>
            <person name="Barbazuk W."/>
            <person name="Harkins T."/>
        </authorList>
    </citation>
    <scope>NUCLEOTIDE SEQUENCE [LARGE SCALE GENOMIC DNA]</scope>
    <source>
        <strain evidence="3">cv. Jamaican Lion 4</strain>
        <tissue evidence="2">Leaf</tissue>
    </source>
</reference>
<comment type="caution">
    <text evidence="2">The sequence shown here is derived from an EMBL/GenBank/DDBJ whole genome shotgun (WGS) entry which is preliminary data.</text>
</comment>
<proteinExistence type="predicted"/>
<name>A0A7J6EMG7_CANSA</name>
<gene>
    <name evidence="2" type="ORF">F8388_003539</name>
</gene>
<dbReference type="EMBL" id="JAATIP010000214">
    <property type="protein sequence ID" value="KAF4359536.1"/>
    <property type="molecule type" value="Genomic_DNA"/>
</dbReference>
<organism evidence="2 3">
    <name type="scientific">Cannabis sativa</name>
    <name type="common">Hemp</name>
    <name type="synonym">Marijuana</name>
    <dbReference type="NCBI Taxonomy" id="3483"/>
    <lineage>
        <taxon>Eukaryota</taxon>
        <taxon>Viridiplantae</taxon>
        <taxon>Streptophyta</taxon>
        <taxon>Embryophyta</taxon>
        <taxon>Tracheophyta</taxon>
        <taxon>Spermatophyta</taxon>
        <taxon>Magnoliopsida</taxon>
        <taxon>eudicotyledons</taxon>
        <taxon>Gunneridae</taxon>
        <taxon>Pentapetalae</taxon>
        <taxon>rosids</taxon>
        <taxon>fabids</taxon>
        <taxon>Rosales</taxon>
        <taxon>Cannabaceae</taxon>
        <taxon>Cannabis</taxon>
    </lineage>
</organism>
<evidence type="ECO:0000259" key="1">
    <source>
        <dbReference type="SMART" id="SM00256"/>
    </source>
</evidence>
<protein>
    <recommendedName>
        <fullName evidence="1">F-box domain-containing protein</fullName>
    </recommendedName>
</protein>
<dbReference type="PANTHER" id="PTHR35546:SF130">
    <property type="entry name" value="EXPRESSED PROTEIN"/>
    <property type="match status" value="1"/>
</dbReference>
<dbReference type="Proteomes" id="UP000525078">
    <property type="component" value="Unassembled WGS sequence"/>
</dbReference>
<feature type="domain" description="F-box" evidence="1">
    <location>
        <begin position="37"/>
        <end position="78"/>
    </location>
</feature>
<accession>A0A7J6EMG7</accession>
<dbReference type="SUPFAM" id="SSF81383">
    <property type="entry name" value="F-box domain"/>
    <property type="match status" value="1"/>
</dbReference>
<dbReference type="InterPro" id="IPR036047">
    <property type="entry name" value="F-box-like_dom_sf"/>
</dbReference>
<dbReference type="PANTHER" id="PTHR35546">
    <property type="entry name" value="F-BOX PROTEIN INTERACTION DOMAIN PROTEIN-RELATED"/>
    <property type="match status" value="1"/>
</dbReference>
<evidence type="ECO:0000313" key="2">
    <source>
        <dbReference type="EMBL" id="KAF4359536.1"/>
    </source>
</evidence>
<dbReference type="Pfam" id="PF24750">
    <property type="entry name" value="b-prop_At3g26010-like"/>
    <property type="match status" value="1"/>
</dbReference>